<evidence type="ECO:0000256" key="1">
    <source>
        <dbReference type="SAM" id="Phobius"/>
    </source>
</evidence>
<feature type="transmembrane region" description="Helical" evidence="1">
    <location>
        <begin position="59"/>
        <end position="82"/>
    </location>
</feature>
<dbReference type="Pfam" id="PF00892">
    <property type="entry name" value="EamA"/>
    <property type="match status" value="2"/>
</dbReference>
<proteinExistence type="predicted"/>
<evidence type="ECO:0000313" key="4">
    <source>
        <dbReference type="Proteomes" id="UP000050360"/>
    </source>
</evidence>
<feature type="transmembrane region" description="Helical" evidence="1">
    <location>
        <begin position="94"/>
        <end position="113"/>
    </location>
</feature>
<dbReference type="PANTHER" id="PTHR22911">
    <property type="entry name" value="ACYL-MALONYL CONDENSING ENZYME-RELATED"/>
    <property type="match status" value="1"/>
</dbReference>
<keyword evidence="1" id="KW-0472">Membrane</keyword>
<feature type="transmembrane region" description="Helical" evidence="1">
    <location>
        <begin position="266"/>
        <end position="284"/>
    </location>
</feature>
<accession>A0A0N8KQA6</accession>
<evidence type="ECO:0000313" key="3">
    <source>
        <dbReference type="EMBL" id="KPQ41602.1"/>
    </source>
</evidence>
<evidence type="ECO:0000259" key="2">
    <source>
        <dbReference type="Pfam" id="PF00892"/>
    </source>
</evidence>
<feature type="domain" description="EamA" evidence="2">
    <location>
        <begin position="3"/>
        <end position="135"/>
    </location>
</feature>
<sequence length="285" mass="30892">MISGEFYALAAAICWSVAAVFYKKGIGAGAIPAVLIRTFFAMLFLLILFLILRGGHFEFTLMGFIFLNLGGLFRLILGGAAYMKGIENISISRFIPILFTFPLITILLSAILLQEKIRFKVVIGTLLIIIGIWILCRGHYIKGEKNIKLGVSLALLAAFLYAFSIVATKTGLKDVDPFQSALISMPAPLALLYLYYSGNNGVKTIFKFKKEAYILLGLGGIVGMGFGSYFFFESLAKIGAAKATSLAAITPALSSLFAFVTLKEKLNATLLLGIVSTISGIWIIL</sequence>
<keyword evidence="1" id="KW-1133">Transmembrane helix</keyword>
<name>A0A0N8KQA6_9EURY</name>
<feature type="domain" description="EamA" evidence="2">
    <location>
        <begin position="149"/>
        <end position="285"/>
    </location>
</feature>
<dbReference type="PATRIC" id="fig|1719120.3.peg.4188"/>
<comment type="caution">
    <text evidence="3">The sequence shown here is derived from an EMBL/GenBank/DDBJ whole genome shotgun (WGS) entry which is preliminary data.</text>
</comment>
<feature type="transmembrane region" description="Helical" evidence="1">
    <location>
        <begin position="6"/>
        <end position="22"/>
    </location>
</feature>
<feature type="transmembrane region" description="Helical" evidence="1">
    <location>
        <begin position="147"/>
        <end position="166"/>
    </location>
</feature>
<dbReference type="EMBL" id="LKCM01000333">
    <property type="protein sequence ID" value="KPQ41602.1"/>
    <property type="molecule type" value="Genomic_DNA"/>
</dbReference>
<keyword evidence="1" id="KW-0812">Transmembrane</keyword>
<feature type="transmembrane region" description="Helical" evidence="1">
    <location>
        <begin position="212"/>
        <end position="232"/>
    </location>
</feature>
<protein>
    <submittedName>
        <fullName evidence="3">Aromatic amino acid exporter</fullName>
    </submittedName>
</protein>
<feature type="transmembrane region" description="Helical" evidence="1">
    <location>
        <begin position="178"/>
        <end position="196"/>
    </location>
</feature>
<dbReference type="PANTHER" id="PTHR22911:SF137">
    <property type="entry name" value="SOLUTE CARRIER FAMILY 35 MEMBER G2-RELATED"/>
    <property type="match status" value="1"/>
</dbReference>
<dbReference type="InterPro" id="IPR000620">
    <property type="entry name" value="EamA_dom"/>
</dbReference>
<feature type="transmembrane region" description="Helical" evidence="1">
    <location>
        <begin position="119"/>
        <end position="135"/>
    </location>
</feature>
<reference evidence="3 4" key="1">
    <citation type="submission" date="2015-09" db="EMBL/GenBank/DDBJ databases">
        <title>A metagenomics-based metabolic model of nitrate-dependent anaerobic oxidation of methane by Methanoperedens-like archaea.</title>
        <authorList>
            <person name="Arshad A."/>
            <person name="Speth D.R."/>
            <person name="De Graaf R.M."/>
            <person name="Op Den Camp H.J."/>
            <person name="Jetten M.S."/>
            <person name="Welte C.U."/>
        </authorList>
    </citation>
    <scope>NUCLEOTIDE SEQUENCE [LARGE SCALE GENOMIC DNA]</scope>
</reference>
<dbReference type="AlphaFoldDB" id="A0A0N8KQA6"/>
<dbReference type="GO" id="GO:0016020">
    <property type="term" value="C:membrane"/>
    <property type="evidence" value="ECO:0007669"/>
    <property type="project" value="InterPro"/>
</dbReference>
<feature type="transmembrane region" description="Helical" evidence="1">
    <location>
        <begin position="34"/>
        <end position="53"/>
    </location>
</feature>
<gene>
    <name evidence="3" type="ORF">MPEBLZ_03849</name>
</gene>
<organism evidence="3 4">
    <name type="scientific">Candidatus Methanoperedens nitratireducens</name>
    <dbReference type="NCBI Taxonomy" id="1392998"/>
    <lineage>
        <taxon>Archaea</taxon>
        <taxon>Methanobacteriati</taxon>
        <taxon>Methanobacteriota</taxon>
        <taxon>Stenosarchaea group</taxon>
        <taxon>Methanomicrobia</taxon>
        <taxon>Methanosarcinales</taxon>
        <taxon>ANME-2 cluster</taxon>
        <taxon>Candidatus Methanoperedentaceae</taxon>
        <taxon>Candidatus Methanoperedens</taxon>
    </lineage>
</organism>
<dbReference type="Proteomes" id="UP000050360">
    <property type="component" value="Unassembled WGS sequence"/>
</dbReference>
<dbReference type="SUPFAM" id="SSF103481">
    <property type="entry name" value="Multidrug resistance efflux transporter EmrE"/>
    <property type="match status" value="2"/>
</dbReference>
<dbReference type="InterPro" id="IPR037185">
    <property type="entry name" value="EmrE-like"/>
</dbReference>
<feature type="transmembrane region" description="Helical" evidence="1">
    <location>
        <begin position="238"/>
        <end position="259"/>
    </location>
</feature>